<evidence type="ECO:0000313" key="11">
    <source>
        <dbReference type="EMBL" id="RKP37731.1"/>
    </source>
</evidence>
<dbReference type="SUPFAM" id="SSF50182">
    <property type="entry name" value="Sm-like ribonucleoproteins"/>
    <property type="match status" value="1"/>
</dbReference>
<dbReference type="SMART" id="SM00651">
    <property type="entry name" value="Sm"/>
    <property type="match status" value="1"/>
</dbReference>
<dbReference type="Gene3D" id="2.30.30.100">
    <property type="match status" value="1"/>
</dbReference>
<evidence type="ECO:0000256" key="3">
    <source>
        <dbReference type="ARBA" id="ARBA00022664"/>
    </source>
</evidence>
<evidence type="ECO:0000259" key="10">
    <source>
        <dbReference type="PROSITE" id="PS52002"/>
    </source>
</evidence>
<dbReference type="PROSITE" id="PS52002">
    <property type="entry name" value="SM"/>
    <property type="match status" value="1"/>
</dbReference>
<keyword evidence="3 9" id="KW-0507">mRNA processing</keyword>
<evidence type="ECO:0000256" key="8">
    <source>
        <dbReference type="ARBA" id="ARBA00023274"/>
    </source>
</evidence>
<organism evidence="11 12">
    <name type="scientific">Dimargaris cristalligena</name>
    <dbReference type="NCBI Taxonomy" id="215637"/>
    <lineage>
        <taxon>Eukaryota</taxon>
        <taxon>Fungi</taxon>
        <taxon>Fungi incertae sedis</taxon>
        <taxon>Zoopagomycota</taxon>
        <taxon>Kickxellomycotina</taxon>
        <taxon>Dimargaritomycetes</taxon>
        <taxon>Dimargaritales</taxon>
        <taxon>Dimargaritaceae</taxon>
        <taxon>Dimargaris</taxon>
    </lineage>
</organism>
<reference evidence="12" key="1">
    <citation type="journal article" date="2018" name="Nat. Microbiol.">
        <title>Leveraging single-cell genomics to expand the fungal tree of life.</title>
        <authorList>
            <person name="Ahrendt S.R."/>
            <person name="Quandt C.A."/>
            <person name="Ciobanu D."/>
            <person name="Clum A."/>
            <person name="Salamov A."/>
            <person name="Andreopoulos B."/>
            <person name="Cheng J.F."/>
            <person name="Woyke T."/>
            <person name="Pelin A."/>
            <person name="Henrissat B."/>
            <person name="Reynolds N.K."/>
            <person name="Benny G.L."/>
            <person name="Smith M.E."/>
            <person name="James T.Y."/>
            <person name="Grigoriev I.V."/>
        </authorList>
    </citation>
    <scope>NUCLEOTIDE SEQUENCE [LARGE SCALE GENOMIC DNA]</scope>
    <source>
        <strain evidence="12">RSA 468</strain>
    </source>
</reference>
<accession>A0A4P9ZXH2</accession>
<evidence type="ECO:0000313" key="12">
    <source>
        <dbReference type="Proteomes" id="UP000268162"/>
    </source>
</evidence>
<comment type="similarity">
    <text evidence="2 9">Belongs to the snRNP Sm proteins family.</text>
</comment>
<name>A0A4P9ZXH2_9FUNG</name>
<feature type="domain" description="Sm" evidence="10">
    <location>
        <begin position="2"/>
        <end position="75"/>
    </location>
</feature>
<dbReference type="InterPro" id="IPR001163">
    <property type="entry name" value="Sm_dom_euk/arc"/>
</dbReference>
<dbReference type="GO" id="GO:0000398">
    <property type="term" value="P:mRNA splicing, via spliceosome"/>
    <property type="evidence" value="ECO:0007669"/>
    <property type="project" value="InterPro"/>
</dbReference>
<feature type="non-terminal residue" evidence="11">
    <location>
        <position position="1"/>
    </location>
</feature>
<keyword evidence="5 9" id="KW-0694">RNA-binding</keyword>
<evidence type="ECO:0000256" key="2">
    <source>
        <dbReference type="ARBA" id="ARBA00006850"/>
    </source>
</evidence>
<evidence type="ECO:0000256" key="9">
    <source>
        <dbReference type="RuleBase" id="RU365049"/>
    </source>
</evidence>
<dbReference type="InterPro" id="IPR010920">
    <property type="entry name" value="LSM_dom_sf"/>
</dbReference>
<dbReference type="AlphaFoldDB" id="A0A4P9ZXH2"/>
<dbReference type="InterPro" id="IPR047575">
    <property type="entry name" value="Sm"/>
</dbReference>
<dbReference type="GO" id="GO:0003723">
    <property type="term" value="F:RNA binding"/>
    <property type="evidence" value="ECO:0007669"/>
    <property type="project" value="UniProtKB-KW"/>
</dbReference>
<keyword evidence="8 9" id="KW-0687">Ribonucleoprotein</keyword>
<evidence type="ECO:0000256" key="4">
    <source>
        <dbReference type="ARBA" id="ARBA00022728"/>
    </source>
</evidence>
<gene>
    <name evidence="9" type="primary">LSM4</name>
    <name evidence="11" type="ORF">BJ085DRAFT_11534</name>
</gene>
<feature type="non-terminal residue" evidence="11">
    <location>
        <position position="96"/>
    </location>
</feature>
<dbReference type="GO" id="GO:0005681">
    <property type="term" value="C:spliceosomal complex"/>
    <property type="evidence" value="ECO:0007669"/>
    <property type="project" value="UniProtKB-UniRule"/>
</dbReference>
<dbReference type="Pfam" id="PF01423">
    <property type="entry name" value="LSM"/>
    <property type="match status" value="1"/>
</dbReference>
<evidence type="ECO:0000256" key="7">
    <source>
        <dbReference type="ARBA" id="ARBA00023242"/>
    </source>
</evidence>
<keyword evidence="7 9" id="KW-0539">Nucleus</keyword>
<keyword evidence="6 9" id="KW-0508">mRNA splicing</keyword>
<comment type="function">
    <text evidence="9">Binds specifically to the 3'-terminal U-tract of U6 snRNA.</text>
</comment>
<sequence>QLPLSLMNVAKGRMIQVELKNGETFTGHLEQYDNFMNITLREIKQTSADGQKFWHLPECYIRGSTIKYVQMPPEIIDLVKEDMGQYRSQGGRGGRG</sequence>
<protein>
    <recommendedName>
        <fullName evidence="9">LSM complex subunit LSM4</fullName>
    </recommendedName>
</protein>
<dbReference type="InterPro" id="IPR027141">
    <property type="entry name" value="LSm4/Sm_D1/D3"/>
</dbReference>
<keyword evidence="12" id="KW-1185">Reference proteome</keyword>
<keyword evidence="4 9" id="KW-0747">Spliceosome</keyword>
<dbReference type="InterPro" id="IPR034101">
    <property type="entry name" value="Lsm4"/>
</dbReference>
<comment type="subunit">
    <text evidence="9">LSm subunits form a heteromer with a doughnut shape.</text>
</comment>
<dbReference type="GO" id="GO:0097525">
    <property type="term" value="C:spliceosomal snRNP complex"/>
    <property type="evidence" value="ECO:0007669"/>
    <property type="project" value="UniProtKB-ARBA"/>
</dbReference>
<proteinExistence type="inferred from homology"/>
<dbReference type="GO" id="GO:0000956">
    <property type="term" value="P:nuclear-transcribed mRNA catabolic process"/>
    <property type="evidence" value="ECO:0007669"/>
    <property type="project" value="UniProtKB-UniRule"/>
</dbReference>
<evidence type="ECO:0000256" key="6">
    <source>
        <dbReference type="ARBA" id="ARBA00023187"/>
    </source>
</evidence>
<dbReference type="CDD" id="cd01723">
    <property type="entry name" value="LSm4"/>
    <property type="match status" value="1"/>
</dbReference>
<dbReference type="PANTHER" id="PTHR23338">
    <property type="entry name" value="SMALL NUCLEAR RIBONUCLEOPROTEIN SM"/>
    <property type="match status" value="1"/>
</dbReference>
<evidence type="ECO:0000256" key="5">
    <source>
        <dbReference type="ARBA" id="ARBA00022884"/>
    </source>
</evidence>
<comment type="subcellular location">
    <subcellularLocation>
        <location evidence="1 9">Nucleus</location>
    </subcellularLocation>
</comment>
<dbReference type="Proteomes" id="UP000268162">
    <property type="component" value="Unassembled WGS sequence"/>
</dbReference>
<dbReference type="STRING" id="215637.A0A4P9ZXH2"/>
<evidence type="ECO:0000256" key="1">
    <source>
        <dbReference type="ARBA" id="ARBA00004123"/>
    </source>
</evidence>
<dbReference type="EMBL" id="ML002454">
    <property type="protein sequence ID" value="RKP37731.1"/>
    <property type="molecule type" value="Genomic_DNA"/>
</dbReference>